<evidence type="ECO:0000313" key="4">
    <source>
        <dbReference type="Proteomes" id="UP000539175"/>
    </source>
</evidence>
<keyword evidence="1 3" id="KW-0328">Glycosyltransferase</keyword>
<reference evidence="3 4" key="1">
    <citation type="submission" date="2020-08" db="EMBL/GenBank/DDBJ databases">
        <title>Genomic Encyclopedia of Type Strains, Phase IV (KMG-IV): sequencing the most valuable type-strain genomes for metagenomic binning, comparative biology and taxonomic classification.</title>
        <authorList>
            <person name="Goeker M."/>
        </authorList>
    </citation>
    <scope>NUCLEOTIDE SEQUENCE [LARGE SCALE GENOMIC DNA]</scope>
    <source>
        <strain evidence="3 4">DSM 22198</strain>
    </source>
</reference>
<dbReference type="EC" id="2.4.1.187" evidence="3"/>
<dbReference type="PANTHER" id="PTHR34136">
    <property type="match status" value="1"/>
</dbReference>
<name>A0A7X0EEB1_9PROT</name>
<evidence type="ECO:0000313" key="3">
    <source>
        <dbReference type="EMBL" id="MBB6253707.1"/>
    </source>
</evidence>
<keyword evidence="4" id="KW-1185">Reference proteome</keyword>
<evidence type="ECO:0000256" key="2">
    <source>
        <dbReference type="ARBA" id="ARBA00022679"/>
    </source>
</evidence>
<dbReference type="NCBIfam" id="TIGR00696">
    <property type="entry name" value="wecG_tagA_cpsF"/>
    <property type="match status" value="1"/>
</dbReference>
<dbReference type="InterPro" id="IPR004629">
    <property type="entry name" value="WecG_TagA_CpsF"/>
</dbReference>
<gene>
    <name evidence="3" type="ORF">FHS74_004283</name>
</gene>
<proteinExistence type="predicted"/>
<dbReference type="AlphaFoldDB" id="A0A7X0EEB1"/>
<sequence length="262" mass="28974">MTTDQFAALLPKATPILGLPVHMTNLRQAADVAEAMIRTGRRGYFCHVDARSVLAAHDEPGVHAAMSGATLVCPDGMPMVWLGRRRGHQVARTYGPDFMELLFERTGAWTDRPCRHFLFGSTPQILEDLVAALRRRAPGAQIAGTLSPRFGEWTEAEVAEHRRIINDSGADVVWVALGAPRQDLWMHENRPHLRAPLLAGVGAAFAFLAGTTPQAPPAIRRAGFEWLFRLMTEPRRLGGRYAATIPRFAALVLMEELRRRAA</sequence>
<dbReference type="Pfam" id="PF03808">
    <property type="entry name" value="Glyco_tran_WecG"/>
    <property type="match status" value="1"/>
</dbReference>
<dbReference type="Proteomes" id="UP000539175">
    <property type="component" value="Unassembled WGS sequence"/>
</dbReference>
<dbReference type="EMBL" id="JACIIZ010000013">
    <property type="protein sequence ID" value="MBB6253707.1"/>
    <property type="molecule type" value="Genomic_DNA"/>
</dbReference>
<dbReference type="PANTHER" id="PTHR34136:SF1">
    <property type="entry name" value="UDP-N-ACETYL-D-MANNOSAMINURONIC ACID TRANSFERASE"/>
    <property type="match status" value="1"/>
</dbReference>
<dbReference type="CDD" id="cd06533">
    <property type="entry name" value="Glyco_transf_WecG_TagA"/>
    <property type="match status" value="1"/>
</dbReference>
<dbReference type="RefSeq" id="WP_184804806.1">
    <property type="nucleotide sequence ID" value="NZ_JACIIZ010000013.1"/>
</dbReference>
<dbReference type="GO" id="GO:0047244">
    <property type="term" value="F:N-acetylglucosaminyldiphosphoundecaprenol N-acetyl-beta-D-mannosaminyltransferase activity"/>
    <property type="evidence" value="ECO:0007669"/>
    <property type="project" value="UniProtKB-EC"/>
</dbReference>
<organism evidence="3 4">
    <name type="scientific">Nitrospirillum iridis</name>
    <dbReference type="NCBI Taxonomy" id="765888"/>
    <lineage>
        <taxon>Bacteria</taxon>
        <taxon>Pseudomonadati</taxon>
        <taxon>Pseudomonadota</taxon>
        <taxon>Alphaproteobacteria</taxon>
        <taxon>Rhodospirillales</taxon>
        <taxon>Azospirillaceae</taxon>
        <taxon>Nitrospirillum</taxon>
    </lineage>
</organism>
<comment type="caution">
    <text evidence="3">The sequence shown here is derived from an EMBL/GenBank/DDBJ whole genome shotgun (WGS) entry which is preliminary data.</text>
</comment>
<keyword evidence="2 3" id="KW-0808">Transferase</keyword>
<evidence type="ECO:0000256" key="1">
    <source>
        <dbReference type="ARBA" id="ARBA00022676"/>
    </source>
</evidence>
<protein>
    <submittedName>
        <fullName evidence="3">N-acetylglucosaminyldiphosphoundecaprenol N-acetyl-beta-D-mannosaminyltransferase</fullName>
        <ecNumber evidence="3">2.4.1.187</ecNumber>
    </submittedName>
</protein>
<accession>A0A7X0EEB1</accession>